<dbReference type="Proteomes" id="UP001495779">
    <property type="component" value="Unassembled WGS sequence"/>
</dbReference>
<dbReference type="EMBL" id="AAZDVE040000017">
    <property type="protein sequence ID" value="EMP9433361.1"/>
    <property type="molecule type" value="Genomic_DNA"/>
</dbReference>
<dbReference type="RefSeq" id="WP_249999583.1">
    <property type="nucleotide sequence ID" value="NZ_CP095443.1"/>
</dbReference>
<organism evidence="1">
    <name type="scientific">Providencia stuartii</name>
    <dbReference type="NCBI Taxonomy" id="588"/>
    <lineage>
        <taxon>Bacteria</taxon>
        <taxon>Pseudomonadati</taxon>
        <taxon>Pseudomonadota</taxon>
        <taxon>Gammaproteobacteria</taxon>
        <taxon>Enterobacterales</taxon>
        <taxon>Morganellaceae</taxon>
        <taxon>Providencia</taxon>
    </lineage>
</organism>
<gene>
    <name evidence="1" type="ORF">JRA39_002430</name>
    <name evidence="2" type="ORF">KDV35_14070</name>
</gene>
<dbReference type="CDD" id="cd00093">
    <property type="entry name" value="HTH_XRE"/>
    <property type="match status" value="1"/>
</dbReference>
<dbReference type="AlphaFoldDB" id="A0AAI9I203"/>
<name>A0AAI9I203_PROST</name>
<dbReference type="InterPro" id="IPR001387">
    <property type="entry name" value="Cro/C1-type_HTH"/>
</dbReference>
<comment type="caution">
    <text evidence="1">The sequence shown here is derived from an EMBL/GenBank/DDBJ whole genome shotgun (WGS) entry which is preliminary data.</text>
</comment>
<accession>A0AAI9I203</accession>
<reference evidence="2 3" key="1">
    <citation type="submission" date="2021-04" db="EMBL/GenBank/DDBJ databases">
        <title>Determining the burden of carbapenem-resistant Enterobacterales from a tertiary public heath setting in Bangladesh: a clinical, epidemiological, and molecular study.</title>
        <authorList>
            <person name="Farzana R."/>
            <person name="Walsh T.R."/>
        </authorList>
    </citation>
    <scope>NUCLEOTIDE SEQUENCE [LARGE SCALE GENOMIC DNA]</scope>
    <source>
        <strain evidence="3">dmpro_s316</strain>
        <strain evidence="2">Dmpro_s316</strain>
    </source>
</reference>
<dbReference type="SUPFAM" id="SSF47413">
    <property type="entry name" value="lambda repressor-like DNA-binding domains"/>
    <property type="match status" value="1"/>
</dbReference>
<reference evidence="1" key="2">
    <citation type="submission" date="2024-02" db="EMBL/GenBank/DDBJ databases">
        <authorList>
            <consortium name="Clinical and Environmental Microbiology Branch: Whole genome sequencing antimicrobial resistance pathogens in the healthcare setting"/>
        </authorList>
    </citation>
    <scope>NUCLEOTIDE SEQUENCE</scope>
    <source>
        <strain evidence="1">2020GO-00142</strain>
    </source>
</reference>
<protein>
    <submittedName>
        <fullName evidence="1">XRE family transcriptional regulator</fullName>
    </submittedName>
</protein>
<evidence type="ECO:0000313" key="3">
    <source>
        <dbReference type="Proteomes" id="UP001495779"/>
    </source>
</evidence>
<dbReference type="GO" id="GO:0003677">
    <property type="term" value="F:DNA binding"/>
    <property type="evidence" value="ECO:0007669"/>
    <property type="project" value="InterPro"/>
</dbReference>
<sequence>MFSDDLIALALKLLSCTQKDLANNLNVSSTQISKWKKGEYMSQDMEGLIRQKLGIGDLNPSFILLVGSVDNAKKWQKLISFMADLAQENVETGYVTAPLFEETELLAYEVMQLFVSMGAKIPDQFPKELDIDFDDAEKYEEIDDLLDDNQYTITIKKIFNAWNDVYGFYVAYIYDLMMNDSLDLYNTDAVNIESELLSLAATKVDIDISFAPKLREFIFQTNNDYTNWINIVKNKAFQAGIPLRAELLNLVNKDHNELGCEAEAESLGFNNNRIHPDIYMNEILIGIRLIHQVLPKIMEKLEIDDFVVDNSDLRL</sequence>
<evidence type="ECO:0000313" key="1">
    <source>
        <dbReference type="EMBL" id="EMP9433361.1"/>
    </source>
</evidence>
<evidence type="ECO:0000313" key="2">
    <source>
        <dbReference type="EMBL" id="MER5077980.1"/>
    </source>
</evidence>
<proteinExistence type="predicted"/>
<dbReference type="EMBL" id="JAGSRH010000021">
    <property type="protein sequence ID" value="MER5077980.1"/>
    <property type="molecule type" value="Genomic_DNA"/>
</dbReference>
<dbReference type="InterPro" id="IPR010982">
    <property type="entry name" value="Lambda_DNA-bd_dom_sf"/>
</dbReference>